<proteinExistence type="predicted"/>
<sequence>MFQAKMTTIDGGAIEEMDGVAALRLMARALDDLAGSTTGHLPPQTAREAGSPDALASGYAAASPIVQRRFEAILREAEAVGTTGLSLMAARGGRADAGTIAAARFLGNSLGGSIRRLEALVLPRAA</sequence>
<dbReference type="AlphaFoldDB" id="A0A9J9HEK8"/>
<dbReference type="EMBL" id="CP000699">
    <property type="protein sequence ID" value="ABQ70122.1"/>
    <property type="molecule type" value="Genomic_DNA"/>
</dbReference>
<evidence type="ECO:0000313" key="2">
    <source>
        <dbReference type="EMBL" id="ABQ70122.1"/>
    </source>
</evidence>
<organism evidence="2 3">
    <name type="scientific">Rhizorhabdus wittichii (strain DSM 6014 / CCUG 31198 / JCM 15750 / NBRC 105917 / EY 4224 / RW1)</name>
    <name type="common">Sphingomonas wittichii</name>
    <dbReference type="NCBI Taxonomy" id="392499"/>
    <lineage>
        <taxon>Bacteria</taxon>
        <taxon>Pseudomonadati</taxon>
        <taxon>Pseudomonadota</taxon>
        <taxon>Alphaproteobacteria</taxon>
        <taxon>Sphingomonadales</taxon>
        <taxon>Sphingomonadaceae</taxon>
        <taxon>Rhizorhabdus</taxon>
    </lineage>
</organism>
<dbReference type="KEGG" id="swi:Swit_3777"/>
<protein>
    <submittedName>
        <fullName evidence="2">Uncharacterized protein</fullName>
    </submittedName>
</protein>
<dbReference type="Proteomes" id="UP000001989">
    <property type="component" value="Chromosome"/>
</dbReference>
<accession>A0A9J9HEK8</accession>
<feature type="region of interest" description="Disordered" evidence="1">
    <location>
        <begin position="34"/>
        <end position="53"/>
    </location>
</feature>
<gene>
    <name evidence="2" type="ordered locus">Swit_3777</name>
</gene>
<dbReference type="OrthoDB" id="7569120at2"/>
<evidence type="ECO:0000313" key="3">
    <source>
        <dbReference type="Proteomes" id="UP000001989"/>
    </source>
</evidence>
<reference evidence="2 3" key="1">
    <citation type="journal article" date="2010" name="J. Bacteriol.">
        <title>Genome sequence of the dioxin-mineralizing bacterium Sphingomonas wittichii RW1.</title>
        <authorList>
            <person name="Miller T.R."/>
            <person name="Delcher A.L."/>
            <person name="Salzberg S.L."/>
            <person name="Saunders E."/>
            <person name="Detter J.C."/>
            <person name="Halden R.U."/>
        </authorList>
    </citation>
    <scope>NUCLEOTIDE SEQUENCE [LARGE SCALE GENOMIC DNA]</scope>
    <source>
        <strain evidence="3">DSM 6014 / CCUG 31198 / JCM 15750 / NBRC 105917 / EY 4224 / RW1</strain>
    </source>
</reference>
<name>A0A9J9HEK8_RHIWR</name>
<evidence type="ECO:0000256" key="1">
    <source>
        <dbReference type="SAM" id="MobiDB-lite"/>
    </source>
</evidence>
<keyword evidence="3" id="KW-1185">Reference proteome</keyword>